<dbReference type="Proteomes" id="UP001396334">
    <property type="component" value="Unassembled WGS sequence"/>
</dbReference>
<evidence type="ECO:0000256" key="1">
    <source>
        <dbReference type="SAM" id="MobiDB-lite"/>
    </source>
</evidence>
<name>A0ABR2RXJ6_9ROSI</name>
<gene>
    <name evidence="2" type="ORF">V6N11_080103</name>
</gene>
<proteinExistence type="predicted"/>
<comment type="caution">
    <text evidence="2">The sequence shown here is derived from an EMBL/GenBank/DDBJ whole genome shotgun (WGS) entry which is preliminary data.</text>
</comment>
<keyword evidence="3" id="KW-1185">Reference proteome</keyword>
<accession>A0ABR2RXJ6</accession>
<dbReference type="EMBL" id="JBBPBN010000020">
    <property type="protein sequence ID" value="KAK9017627.1"/>
    <property type="molecule type" value="Genomic_DNA"/>
</dbReference>
<organism evidence="2 3">
    <name type="scientific">Hibiscus sabdariffa</name>
    <name type="common">roselle</name>
    <dbReference type="NCBI Taxonomy" id="183260"/>
    <lineage>
        <taxon>Eukaryota</taxon>
        <taxon>Viridiplantae</taxon>
        <taxon>Streptophyta</taxon>
        <taxon>Embryophyta</taxon>
        <taxon>Tracheophyta</taxon>
        <taxon>Spermatophyta</taxon>
        <taxon>Magnoliopsida</taxon>
        <taxon>eudicotyledons</taxon>
        <taxon>Gunneridae</taxon>
        <taxon>Pentapetalae</taxon>
        <taxon>rosids</taxon>
        <taxon>malvids</taxon>
        <taxon>Malvales</taxon>
        <taxon>Malvaceae</taxon>
        <taxon>Malvoideae</taxon>
        <taxon>Hibiscus</taxon>
    </lineage>
</organism>
<feature type="compositionally biased region" description="Basic and acidic residues" evidence="1">
    <location>
        <begin position="170"/>
        <end position="179"/>
    </location>
</feature>
<sequence>MAAAGKGHHGDCWEGPRVAEVVAVPQETKGQADGDCYLHKFNLSSHHPIEAENLTPFEHVIVPQDPYGPWMLVERKQRRQGKQQVLTNKGTVIPIDGSRFNPIYDDNANVNVQTNQSEIIFDSSPVDVNNLVLVSTPQNHILKVPCGYCSYFKHVSYQRLLDPSNSKNSHGAEVHRDPPQDIAQLDQAS</sequence>
<reference evidence="2 3" key="1">
    <citation type="journal article" date="2024" name="G3 (Bethesda)">
        <title>Genome assembly of Hibiscus sabdariffa L. provides insights into metabolisms of medicinal natural products.</title>
        <authorList>
            <person name="Kim T."/>
        </authorList>
    </citation>
    <scope>NUCLEOTIDE SEQUENCE [LARGE SCALE GENOMIC DNA]</scope>
    <source>
        <strain evidence="2">TK-2024</strain>
        <tissue evidence="2">Old leaves</tissue>
    </source>
</reference>
<evidence type="ECO:0000313" key="2">
    <source>
        <dbReference type="EMBL" id="KAK9017627.1"/>
    </source>
</evidence>
<evidence type="ECO:0000313" key="3">
    <source>
        <dbReference type="Proteomes" id="UP001396334"/>
    </source>
</evidence>
<feature type="region of interest" description="Disordered" evidence="1">
    <location>
        <begin position="163"/>
        <end position="189"/>
    </location>
</feature>
<protein>
    <submittedName>
        <fullName evidence="2">Uncharacterized protein</fullName>
    </submittedName>
</protein>